<keyword evidence="1" id="KW-0732">Signal</keyword>
<evidence type="ECO:0000313" key="3">
    <source>
        <dbReference type="Proteomes" id="UP000054925"/>
    </source>
</evidence>
<gene>
    <name evidence="2" type="ORF">AWB67_01368</name>
</gene>
<dbReference type="OrthoDB" id="8538365at2"/>
<organism evidence="2 3">
    <name type="scientific">Caballeronia terrestris</name>
    <dbReference type="NCBI Taxonomy" id="1226301"/>
    <lineage>
        <taxon>Bacteria</taxon>
        <taxon>Pseudomonadati</taxon>
        <taxon>Pseudomonadota</taxon>
        <taxon>Betaproteobacteria</taxon>
        <taxon>Burkholderiales</taxon>
        <taxon>Burkholderiaceae</taxon>
        <taxon>Caballeronia</taxon>
    </lineage>
</organism>
<evidence type="ECO:0000313" key="2">
    <source>
        <dbReference type="EMBL" id="SAL34868.1"/>
    </source>
</evidence>
<dbReference type="Pfam" id="PF11162">
    <property type="entry name" value="DUF2946"/>
    <property type="match status" value="1"/>
</dbReference>
<dbReference type="RefSeq" id="WP_087655476.1">
    <property type="nucleotide sequence ID" value="NZ_FCOL02000005.1"/>
</dbReference>
<dbReference type="InterPro" id="IPR021333">
    <property type="entry name" value="DUF2946"/>
</dbReference>
<dbReference type="AlphaFoldDB" id="A0A158GS14"/>
<name>A0A158GS14_9BURK</name>
<proteinExistence type="predicted"/>
<dbReference type="EMBL" id="FCOL02000005">
    <property type="protein sequence ID" value="SAL34868.1"/>
    <property type="molecule type" value="Genomic_DNA"/>
</dbReference>
<evidence type="ECO:0000256" key="1">
    <source>
        <dbReference type="SAM" id="SignalP"/>
    </source>
</evidence>
<keyword evidence="3" id="KW-1185">Reference proteome</keyword>
<feature type="chain" id="PRO_5011109819" evidence="1">
    <location>
        <begin position="33"/>
        <end position="121"/>
    </location>
</feature>
<dbReference type="Proteomes" id="UP000054925">
    <property type="component" value="Unassembled WGS sequence"/>
</dbReference>
<accession>A0A158GS14</accession>
<comment type="caution">
    <text evidence="2">The sequence shown here is derived from an EMBL/GenBank/DDBJ whole genome shotgun (WGS) entry which is preliminary data.</text>
</comment>
<sequence>MRSRFHRKIGVMLGLLAILLATFAPVVSQTLAQSGHNAHSHSFCSAQPSPDEDASHHSSLHDGQACAYCHLLTHVPALPSALAVFAFTVWAIQHRIATRFENLRRVVTLTVAQPRAPPFAS</sequence>
<reference evidence="2" key="1">
    <citation type="submission" date="2016-01" db="EMBL/GenBank/DDBJ databases">
        <authorList>
            <person name="Peeters C."/>
        </authorList>
    </citation>
    <scope>NUCLEOTIDE SEQUENCE [LARGE SCALE GENOMIC DNA]</scope>
    <source>
        <strain evidence="2">LMG 22937</strain>
    </source>
</reference>
<feature type="signal peptide" evidence="1">
    <location>
        <begin position="1"/>
        <end position="32"/>
    </location>
</feature>
<protein>
    <submittedName>
        <fullName evidence="2">MFS transporter</fullName>
    </submittedName>
</protein>